<dbReference type="InterPro" id="IPR019410">
    <property type="entry name" value="Methyltransf_16"/>
</dbReference>
<organism evidence="4 5">
    <name type="scientific">Scophthalmus maximus</name>
    <name type="common">Turbot</name>
    <name type="synonym">Psetta maxima</name>
    <dbReference type="NCBI Taxonomy" id="52904"/>
    <lineage>
        <taxon>Eukaryota</taxon>
        <taxon>Metazoa</taxon>
        <taxon>Chordata</taxon>
        <taxon>Craniata</taxon>
        <taxon>Vertebrata</taxon>
        <taxon>Euteleostomi</taxon>
        <taxon>Actinopterygii</taxon>
        <taxon>Neopterygii</taxon>
        <taxon>Teleostei</taxon>
        <taxon>Neoteleostei</taxon>
        <taxon>Acanthomorphata</taxon>
        <taxon>Carangaria</taxon>
        <taxon>Pleuronectiformes</taxon>
        <taxon>Pleuronectoidei</taxon>
        <taxon>Scophthalmidae</taxon>
        <taxon>Scophthalmus</taxon>
    </lineage>
</organism>
<reference evidence="4 5" key="1">
    <citation type="submission" date="2019-06" db="EMBL/GenBank/DDBJ databases">
        <title>Draft genomes of female and male turbot (Scophthalmus maximus).</title>
        <authorList>
            <person name="Xu H."/>
            <person name="Xu X.-W."/>
            <person name="Shao C."/>
            <person name="Chen S."/>
        </authorList>
    </citation>
    <scope>NUCLEOTIDE SEQUENCE [LARGE SCALE GENOMIC DNA]</scope>
    <source>
        <strain evidence="4">Ysfricsl-2016a</strain>
        <tissue evidence="4">Blood</tissue>
    </source>
</reference>
<evidence type="ECO:0000256" key="1">
    <source>
        <dbReference type="ARBA" id="ARBA00022603"/>
    </source>
</evidence>
<dbReference type="Proteomes" id="UP000438429">
    <property type="component" value="Unassembled WGS sequence"/>
</dbReference>
<dbReference type="InterPro" id="IPR029063">
    <property type="entry name" value="SAM-dependent_MTases_sf"/>
</dbReference>
<gene>
    <name evidence="4" type="ORF">F2P81_026046</name>
</gene>
<dbReference type="SUPFAM" id="SSF53335">
    <property type="entry name" value="S-adenosyl-L-methionine-dependent methyltransferases"/>
    <property type="match status" value="1"/>
</dbReference>
<feature type="region of interest" description="Disordered" evidence="3">
    <location>
        <begin position="1"/>
        <end position="40"/>
    </location>
</feature>
<dbReference type="AlphaFoldDB" id="A0A6A4RR33"/>
<keyword evidence="1" id="KW-0489">Methyltransferase</keyword>
<evidence type="ECO:0000313" key="5">
    <source>
        <dbReference type="Proteomes" id="UP000438429"/>
    </source>
</evidence>
<comment type="caution">
    <text evidence="4">The sequence shown here is derived from an EMBL/GenBank/DDBJ whole genome shotgun (WGS) entry which is preliminary data.</text>
</comment>
<dbReference type="PANTHER" id="PTHR14614">
    <property type="entry name" value="HEPATOCELLULAR CARCINOMA-ASSOCIATED ANTIGEN"/>
    <property type="match status" value="1"/>
</dbReference>
<sequence length="158" mass="17398">MEEAEETEEQEKHNEENGSDVTEAERGDEEGERNEHTASDEDITVSEGIYIFGLLSQGQELPKQTPAQHYRAPVWVPHVISSLSKDIYHYAGQDILIYESMDSFGAVMWPGALALCSFLDHNRETVNLQGKQVLELGAGTGLVAIVASLLGEPSQRSP</sequence>
<evidence type="ECO:0000256" key="3">
    <source>
        <dbReference type="SAM" id="MobiDB-lite"/>
    </source>
</evidence>
<protein>
    <submittedName>
        <fullName evidence="4">Uncharacterized protein</fullName>
    </submittedName>
</protein>
<dbReference type="Pfam" id="PF10294">
    <property type="entry name" value="Methyltransf_16"/>
    <property type="match status" value="1"/>
</dbReference>
<dbReference type="PANTHER" id="PTHR14614:SF13">
    <property type="entry name" value="PROTEIN-LYSINE METHYLTRANSFERASE METTL21C"/>
    <property type="match status" value="1"/>
</dbReference>
<accession>A0A6A4RR33</accession>
<proteinExistence type="predicted"/>
<dbReference type="GO" id="GO:0008168">
    <property type="term" value="F:methyltransferase activity"/>
    <property type="evidence" value="ECO:0007669"/>
    <property type="project" value="UniProtKB-KW"/>
</dbReference>
<keyword evidence="1" id="KW-0808">Transferase</keyword>
<evidence type="ECO:0000256" key="2">
    <source>
        <dbReference type="ARBA" id="ARBA00022691"/>
    </source>
</evidence>
<keyword evidence="2" id="KW-0949">S-adenosyl-L-methionine</keyword>
<dbReference type="GO" id="GO:0032259">
    <property type="term" value="P:methylation"/>
    <property type="evidence" value="ECO:0007669"/>
    <property type="project" value="UniProtKB-KW"/>
</dbReference>
<name>A0A6A4RR33_SCOMX</name>
<dbReference type="Gene3D" id="3.40.50.150">
    <property type="entry name" value="Vaccinia Virus protein VP39"/>
    <property type="match status" value="1"/>
</dbReference>
<dbReference type="EMBL" id="VEVO01002943">
    <property type="protein sequence ID" value="KAF0021701.1"/>
    <property type="molecule type" value="Genomic_DNA"/>
</dbReference>
<evidence type="ECO:0000313" key="4">
    <source>
        <dbReference type="EMBL" id="KAF0021701.1"/>
    </source>
</evidence>